<proteinExistence type="predicted"/>
<evidence type="ECO:0000256" key="1">
    <source>
        <dbReference type="SAM" id="Phobius"/>
    </source>
</evidence>
<keyword evidence="1" id="KW-0472">Membrane</keyword>
<accession>A0A915CN97</accession>
<sequence>MSPIKILDIFTALKITCSQLDDLINSITAQLQPISEQRSILDEQYRRELNRGQPLQQLFLVIFQRQKLLAEIEAIHDHFRPQLAQLSQNSFPLRIQILRLKIKKAKTKMELRRWEYYIEHGELSPNQAKPQSTQSFGFMDLIKLIIAFCPIFLYAIVYV</sequence>
<organism evidence="2 3">
    <name type="scientific">Ditylenchus dipsaci</name>
    <dbReference type="NCBI Taxonomy" id="166011"/>
    <lineage>
        <taxon>Eukaryota</taxon>
        <taxon>Metazoa</taxon>
        <taxon>Ecdysozoa</taxon>
        <taxon>Nematoda</taxon>
        <taxon>Chromadorea</taxon>
        <taxon>Rhabditida</taxon>
        <taxon>Tylenchina</taxon>
        <taxon>Tylenchomorpha</taxon>
        <taxon>Sphaerularioidea</taxon>
        <taxon>Anguinidae</taxon>
        <taxon>Anguininae</taxon>
        <taxon>Ditylenchus</taxon>
    </lineage>
</organism>
<keyword evidence="1" id="KW-0812">Transmembrane</keyword>
<dbReference type="WBParaSite" id="jg10778">
    <property type="protein sequence ID" value="jg10778"/>
    <property type="gene ID" value="jg10778"/>
</dbReference>
<evidence type="ECO:0000313" key="3">
    <source>
        <dbReference type="WBParaSite" id="jg10778"/>
    </source>
</evidence>
<dbReference type="AlphaFoldDB" id="A0A915CN97"/>
<dbReference type="Proteomes" id="UP000887574">
    <property type="component" value="Unplaced"/>
</dbReference>
<keyword evidence="2" id="KW-1185">Reference proteome</keyword>
<keyword evidence="1" id="KW-1133">Transmembrane helix</keyword>
<name>A0A915CN97_9BILA</name>
<feature type="transmembrane region" description="Helical" evidence="1">
    <location>
        <begin position="136"/>
        <end position="157"/>
    </location>
</feature>
<reference evidence="3" key="1">
    <citation type="submission" date="2022-11" db="UniProtKB">
        <authorList>
            <consortium name="WormBaseParasite"/>
        </authorList>
    </citation>
    <scope>IDENTIFICATION</scope>
</reference>
<protein>
    <submittedName>
        <fullName evidence="3">Uncharacterized protein</fullName>
    </submittedName>
</protein>
<evidence type="ECO:0000313" key="2">
    <source>
        <dbReference type="Proteomes" id="UP000887574"/>
    </source>
</evidence>